<name>A0A556QGS2_9BACT</name>
<dbReference type="PANTHER" id="PTHR31595:SF57">
    <property type="entry name" value="OS04G0481900 PROTEIN"/>
    <property type="match status" value="1"/>
</dbReference>
<keyword evidence="4 7" id="KW-0812">Transmembrane</keyword>
<dbReference type="EMBL" id="VMBG01000003">
    <property type="protein sequence ID" value="TSJ75835.1"/>
    <property type="molecule type" value="Genomic_DNA"/>
</dbReference>
<dbReference type="Pfam" id="PF13813">
    <property type="entry name" value="MBOAT_2"/>
    <property type="match status" value="1"/>
</dbReference>
<dbReference type="InterPro" id="IPR032805">
    <property type="entry name" value="Wax_synthase_dom"/>
</dbReference>
<evidence type="ECO:0000256" key="2">
    <source>
        <dbReference type="ARBA" id="ARBA00005179"/>
    </source>
</evidence>
<protein>
    <recommendedName>
        <fullName evidence="8">Wax synthase domain-containing protein</fullName>
    </recommendedName>
</protein>
<dbReference type="GO" id="GO:0016020">
    <property type="term" value="C:membrane"/>
    <property type="evidence" value="ECO:0007669"/>
    <property type="project" value="UniProtKB-SubCell"/>
</dbReference>
<comment type="pathway">
    <text evidence="2">Secondary metabolite biosynthesis.</text>
</comment>
<evidence type="ECO:0000256" key="4">
    <source>
        <dbReference type="ARBA" id="ARBA00022692"/>
    </source>
</evidence>
<accession>A0A556QGS2</accession>
<comment type="caution">
    <text evidence="9">The sequence shown here is derived from an EMBL/GenBank/DDBJ whole genome shotgun (WGS) entry which is preliminary data.</text>
</comment>
<keyword evidence="6 7" id="KW-0472">Membrane</keyword>
<dbReference type="PANTHER" id="PTHR31595">
    <property type="entry name" value="LONG-CHAIN-ALCOHOL O-FATTY-ACYLTRANSFERASE 3-RELATED"/>
    <property type="match status" value="1"/>
</dbReference>
<dbReference type="GO" id="GO:0008374">
    <property type="term" value="F:O-acyltransferase activity"/>
    <property type="evidence" value="ECO:0007669"/>
    <property type="project" value="InterPro"/>
</dbReference>
<evidence type="ECO:0000256" key="1">
    <source>
        <dbReference type="ARBA" id="ARBA00004141"/>
    </source>
</evidence>
<dbReference type="AlphaFoldDB" id="A0A556QGS2"/>
<dbReference type="InterPro" id="IPR044851">
    <property type="entry name" value="Wax_synthase"/>
</dbReference>
<dbReference type="GO" id="GO:0006629">
    <property type="term" value="P:lipid metabolic process"/>
    <property type="evidence" value="ECO:0007669"/>
    <property type="project" value="InterPro"/>
</dbReference>
<reference evidence="9 10" key="1">
    <citation type="submission" date="2019-07" db="EMBL/GenBank/DDBJ databases">
        <title>Description of 53C-WASEF.</title>
        <authorList>
            <person name="Pitt A."/>
            <person name="Hahn M.W."/>
        </authorList>
    </citation>
    <scope>NUCLEOTIDE SEQUENCE [LARGE SCALE GENOMIC DNA]</scope>
    <source>
        <strain evidence="9 10">53C-WASEF</strain>
    </source>
</reference>
<keyword evidence="10" id="KW-1185">Reference proteome</keyword>
<evidence type="ECO:0000256" key="5">
    <source>
        <dbReference type="ARBA" id="ARBA00022989"/>
    </source>
</evidence>
<proteinExistence type="predicted"/>
<feature type="transmembrane region" description="Helical" evidence="7">
    <location>
        <begin position="133"/>
        <end position="155"/>
    </location>
</feature>
<evidence type="ECO:0000313" key="10">
    <source>
        <dbReference type="Proteomes" id="UP000315648"/>
    </source>
</evidence>
<feature type="transmembrane region" description="Helical" evidence="7">
    <location>
        <begin position="99"/>
        <end position="121"/>
    </location>
</feature>
<evidence type="ECO:0000259" key="8">
    <source>
        <dbReference type="Pfam" id="PF13813"/>
    </source>
</evidence>
<sequence length="302" mass="33603">MTAIQPVNTNTDHGFAFWSVATILFTAVLLTLAVRIPIPWLCMWVVAGGEFFALKLVTTIGLCRSAPAWRLVAYLTLWPGMNARGFLFHESAAVRRPTLTELVFALVKMALGLAAIFWAVIYLKTAPRLLTGWVGMVGIIFTLHFGALHLVSWLWRRNGFDAPPIMKVPVLAVSLADFWGVRWNVAFADSARRFVLLPLARKWGTQTAGAFVFLLSGLVHETVISFPARGGWGGPTLYFVIQGVGAWLEKTSFARMLHLRKGIGGRIFTIVVVVIPLPLLFHPIFVREVILPLIKFLNTHFL</sequence>
<organism evidence="9 10">
    <name type="scientific">Rariglobus hedericola</name>
    <dbReference type="NCBI Taxonomy" id="2597822"/>
    <lineage>
        <taxon>Bacteria</taxon>
        <taxon>Pseudomonadati</taxon>
        <taxon>Verrucomicrobiota</taxon>
        <taxon>Opitutia</taxon>
        <taxon>Opitutales</taxon>
        <taxon>Opitutaceae</taxon>
        <taxon>Rariglobus</taxon>
    </lineage>
</organism>
<keyword evidence="3" id="KW-0808">Transferase</keyword>
<dbReference type="Proteomes" id="UP000315648">
    <property type="component" value="Unassembled WGS sequence"/>
</dbReference>
<feature type="transmembrane region" description="Helical" evidence="7">
    <location>
        <begin position="68"/>
        <end position="87"/>
    </location>
</feature>
<dbReference type="OrthoDB" id="213907at2"/>
<feature type="domain" description="Wax synthase" evidence="8">
    <location>
        <begin position="163"/>
        <end position="239"/>
    </location>
</feature>
<comment type="subcellular location">
    <subcellularLocation>
        <location evidence="1">Membrane</location>
        <topology evidence="1">Multi-pass membrane protein</topology>
    </subcellularLocation>
</comment>
<evidence type="ECO:0000256" key="3">
    <source>
        <dbReference type="ARBA" id="ARBA00022679"/>
    </source>
</evidence>
<gene>
    <name evidence="9" type="ORF">FPL22_16380</name>
</gene>
<feature type="transmembrane region" description="Helical" evidence="7">
    <location>
        <begin position="263"/>
        <end position="285"/>
    </location>
</feature>
<evidence type="ECO:0000313" key="9">
    <source>
        <dbReference type="EMBL" id="TSJ75835.1"/>
    </source>
</evidence>
<evidence type="ECO:0000256" key="6">
    <source>
        <dbReference type="ARBA" id="ARBA00023136"/>
    </source>
</evidence>
<feature type="transmembrane region" description="Helical" evidence="7">
    <location>
        <begin position="15"/>
        <end position="34"/>
    </location>
</feature>
<keyword evidence="5 7" id="KW-1133">Transmembrane helix</keyword>
<feature type="transmembrane region" description="Helical" evidence="7">
    <location>
        <begin position="41"/>
        <end position="62"/>
    </location>
</feature>
<evidence type="ECO:0000256" key="7">
    <source>
        <dbReference type="SAM" id="Phobius"/>
    </source>
</evidence>